<keyword evidence="3" id="KW-1185">Reference proteome</keyword>
<dbReference type="AlphaFoldDB" id="A0A6A6D5Q3"/>
<dbReference type="Proteomes" id="UP000800200">
    <property type="component" value="Unassembled WGS sequence"/>
</dbReference>
<organism evidence="2 3">
    <name type="scientific">Zopfia rhizophila CBS 207.26</name>
    <dbReference type="NCBI Taxonomy" id="1314779"/>
    <lineage>
        <taxon>Eukaryota</taxon>
        <taxon>Fungi</taxon>
        <taxon>Dikarya</taxon>
        <taxon>Ascomycota</taxon>
        <taxon>Pezizomycotina</taxon>
        <taxon>Dothideomycetes</taxon>
        <taxon>Dothideomycetes incertae sedis</taxon>
        <taxon>Zopfiaceae</taxon>
        <taxon>Zopfia</taxon>
    </lineage>
</organism>
<evidence type="ECO:0000313" key="3">
    <source>
        <dbReference type="Proteomes" id="UP000800200"/>
    </source>
</evidence>
<evidence type="ECO:0000256" key="1">
    <source>
        <dbReference type="SAM" id="MobiDB-lite"/>
    </source>
</evidence>
<feature type="compositionally biased region" description="Polar residues" evidence="1">
    <location>
        <begin position="200"/>
        <end position="215"/>
    </location>
</feature>
<dbReference type="EMBL" id="ML994790">
    <property type="protein sequence ID" value="KAF2174697.1"/>
    <property type="molecule type" value="Genomic_DNA"/>
</dbReference>
<accession>A0A6A6D5Q3</accession>
<evidence type="ECO:0000313" key="2">
    <source>
        <dbReference type="EMBL" id="KAF2174697.1"/>
    </source>
</evidence>
<sequence>MSKDAKSSDWLVEQLEAERAMFEEDTYPLTTSQVGKFESMHDLLKDKASLKIGSSQRQGRRTRVHNLLADIGSGLGAEVFFLCTQATTITQLATVNQKGLLPALCKWWSRALHPKGLTNVANQLWDSYSVSIFISPVCKRTISEADIAPEQDAPHDTAQRAEHANNQIQSAQVQQRGRNATTAGRPDDVDLQTIVDNEGRQPQGSKSPASLQGQENIDKQHTPVDGGVDATTPPNETQSELAAVSRIPTAQRAVTAFEGAILFAAESIPGSKEREAWTSSCLGHLRVLKRLTCINEGGGRHPKRKRGTNQEGEPNISDVRNRVIRARSIETIEAPLSLNSTISQPSIGSTYQGGVTEEANPEATNFRAVPQAQNAGQVEASDMNMALMAEMAKLESILGGYLFEGMKESCIRHREEDRRSMTFTDAVRLHLAYEEGEDFKLEVWLCHRSGKPFIRDRSKT</sequence>
<feature type="compositionally biased region" description="Basic and acidic residues" evidence="1">
    <location>
        <begin position="152"/>
        <end position="163"/>
    </location>
</feature>
<feature type="compositionally biased region" description="Polar residues" evidence="1">
    <location>
        <begin position="164"/>
        <end position="182"/>
    </location>
</feature>
<name>A0A6A6D5Q3_9PEZI</name>
<gene>
    <name evidence="2" type="ORF">K469DRAFT_115372</name>
</gene>
<feature type="region of interest" description="Disordered" evidence="1">
    <location>
        <begin position="295"/>
        <end position="315"/>
    </location>
</feature>
<feature type="region of interest" description="Disordered" evidence="1">
    <location>
        <begin position="152"/>
        <end position="243"/>
    </location>
</feature>
<protein>
    <submittedName>
        <fullName evidence="2">Uncharacterized protein</fullName>
    </submittedName>
</protein>
<proteinExistence type="predicted"/>
<reference evidence="2" key="1">
    <citation type="journal article" date="2020" name="Stud. Mycol.">
        <title>101 Dothideomycetes genomes: a test case for predicting lifestyles and emergence of pathogens.</title>
        <authorList>
            <person name="Haridas S."/>
            <person name="Albert R."/>
            <person name="Binder M."/>
            <person name="Bloem J."/>
            <person name="Labutti K."/>
            <person name="Salamov A."/>
            <person name="Andreopoulos B."/>
            <person name="Baker S."/>
            <person name="Barry K."/>
            <person name="Bills G."/>
            <person name="Bluhm B."/>
            <person name="Cannon C."/>
            <person name="Castanera R."/>
            <person name="Culley D."/>
            <person name="Daum C."/>
            <person name="Ezra D."/>
            <person name="Gonzalez J."/>
            <person name="Henrissat B."/>
            <person name="Kuo A."/>
            <person name="Liang C."/>
            <person name="Lipzen A."/>
            <person name="Lutzoni F."/>
            <person name="Magnuson J."/>
            <person name="Mondo S."/>
            <person name="Nolan M."/>
            <person name="Ohm R."/>
            <person name="Pangilinan J."/>
            <person name="Park H.-J."/>
            <person name="Ramirez L."/>
            <person name="Alfaro M."/>
            <person name="Sun H."/>
            <person name="Tritt A."/>
            <person name="Yoshinaga Y."/>
            <person name="Zwiers L.-H."/>
            <person name="Turgeon B."/>
            <person name="Goodwin S."/>
            <person name="Spatafora J."/>
            <person name="Crous P."/>
            <person name="Grigoriev I."/>
        </authorList>
    </citation>
    <scope>NUCLEOTIDE SEQUENCE</scope>
    <source>
        <strain evidence="2">CBS 207.26</strain>
    </source>
</reference>
<dbReference type="OrthoDB" id="3430910at2759"/>